<dbReference type="SUPFAM" id="SSF51730">
    <property type="entry name" value="FAD-linked oxidoreductase"/>
    <property type="match status" value="1"/>
</dbReference>
<evidence type="ECO:0000256" key="7">
    <source>
        <dbReference type="ARBA" id="ARBA00048628"/>
    </source>
</evidence>
<proteinExistence type="inferred from homology"/>
<gene>
    <name evidence="9" type="ORF">H6X83_09040</name>
</gene>
<evidence type="ECO:0000256" key="3">
    <source>
        <dbReference type="ARBA" id="ARBA00006743"/>
    </source>
</evidence>
<dbReference type="Proteomes" id="UP000516046">
    <property type="component" value="Chromosome"/>
</dbReference>
<dbReference type="PANTHER" id="PTHR45754">
    <property type="entry name" value="METHYLENETETRAHYDROFOLATE REDUCTASE"/>
    <property type="match status" value="1"/>
</dbReference>
<dbReference type="GO" id="GO:0005829">
    <property type="term" value="C:cytosol"/>
    <property type="evidence" value="ECO:0007669"/>
    <property type="project" value="TreeGrafter"/>
</dbReference>
<dbReference type="KEGG" id="caml:H6X83_09040"/>
<dbReference type="InterPro" id="IPR029041">
    <property type="entry name" value="FAD-linked_oxidoreductase-like"/>
</dbReference>
<comment type="similarity">
    <text evidence="3 8">Belongs to the methylenetetrahydrofolate reductase family.</text>
</comment>
<dbReference type="EMBL" id="CP060696">
    <property type="protein sequence ID" value="QNO17101.1"/>
    <property type="molecule type" value="Genomic_DNA"/>
</dbReference>
<keyword evidence="10" id="KW-1185">Reference proteome</keyword>
<dbReference type="UniPathway" id="UPA00193"/>
<sequence>MKINELLKSGHITVSCEIFPPKKGIGLTHAREVVQEIAALNPAFVSVTYGVGGTNCDNSVELAAEVEKTGVPALSHLTCVSANKEEVRAVARRFAENGVENILALRGDIPQDGTFPGEGQYRHACELIADLKAMGDFCIGGACYPEGHVESASKAEDLQHLKEKADAGCDFFTSQMFFDNDLFYNFLYRALSVGIRVPILAGIMPVTNAKQIKRSVELSGTYLPQRFVSLVDRFGDNPAAMKQAGIAYATEQIIDLISNGVEHIHIYTMNKPEIAAQIFSNLSDIIADYAD</sequence>
<name>A0A7G9WEI9_9FIRM</name>
<comment type="pathway">
    <text evidence="2 8">One-carbon metabolism; tetrahydrofolate interconversion.</text>
</comment>
<dbReference type="GO" id="GO:0071949">
    <property type="term" value="F:FAD binding"/>
    <property type="evidence" value="ECO:0007669"/>
    <property type="project" value="TreeGrafter"/>
</dbReference>
<protein>
    <recommendedName>
        <fullName evidence="8">Methylenetetrahydrofolate reductase</fullName>
    </recommendedName>
</protein>
<dbReference type="CDD" id="cd00537">
    <property type="entry name" value="MTHFR"/>
    <property type="match status" value="1"/>
</dbReference>
<evidence type="ECO:0000313" key="10">
    <source>
        <dbReference type="Proteomes" id="UP000516046"/>
    </source>
</evidence>
<dbReference type="InterPro" id="IPR003171">
    <property type="entry name" value="Mehydrof_redctse-like"/>
</dbReference>
<evidence type="ECO:0000256" key="2">
    <source>
        <dbReference type="ARBA" id="ARBA00004777"/>
    </source>
</evidence>
<dbReference type="AlphaFoldDB" id="A0A7G9WEI9"/>
<dbReference type="GO" id="GO:0035999">
    <property type="term" value="P:tetrahydrofolate interconversion"/>
    <property type="evidence" value="ECO:0007669"/>
    <property type="project" value="UniProtKB-UniPathway"/>
</dbReference>
<organism evidence="9 10">
    <name type="scientific">Caproicibacterium amylolyticum</name>
    <dbReference type="NCBI Taxonomy" id="2766537"/>
    <lineage>
        <taxon>Bacteria</taxon>
        <taxon>Bacillati</taxon>
        <taxon>Bacillota</taxon>
        <taxon>Clostridia</taxon>
        <taxon>Eubacteriales</taxon>
        <taxon>Oscillospiraceae</taxon>
        <taxon>Caproicibacterium</taxon>
    </lineage>
</organism>
<keyword evidence="5 8" id="KW-0274">FAD</keyword>
<keyword evidence="4 8" id="KW-0285">Flavoprotein</keyword>
<dbReference type="Pfam" id="PF02219">
    <property type="entry name" value="MTHFR"/>
    <property type="match status" value="1"/>
</dbReference>
<comment type="catalytic activity">
    <reaction evidence="7">
        <text>(6S)-5-methyl-5,6,7,8-tetrahydrofolate + NAD(+) = (6R)-5,10-methylene-5,6,7,8-tetrahydrofolate + NADH + H(+)</text>
        <dbReference type="Rhea" id="RHEA:19821"/>
        <dbReference type="ChEBI" id="CHEBI:15378"/>
        <dbReference type="ChEBI" id="CHEBI:15636"/>
        <dbReference type="ChEBI" id="CHEBI:18608"/>
        <dbReference type="ChEBI" id="CHEBI:57540"/>
        <dbReference type="ChEBI" id="CHEBI:57945"/>
        <dbReference type="EC" id="1.5.1.54"/>
    </reaction>
    <physiologicalReaction direction="right-to-left" evidence="7">
        <dbReference type="Rhea" id="RHEA:19823"/>
    </physiologicalReaction>
</comment>
<evidence type="ECO:0000256" key="5">
    <source>
        <dbReference type="ARBA" id="ARBA00022827"/>
    </source>
</evidence>
<evidence type="ECO:0000256" key="6">
    <source>
        <dbReference type="ARBA" id="ARBA00023002"/>
    </source>
</evidence>
<keyword evidence="6 8" id="KW-0560">Oxidoreductase</keyword>
<accession>A0A7G9WEI9</accession>
<reference evidence="9 10" key="1">
    <citation type="submission" date="2020-08" db="EMBL/GenBank/DDBJ databases">
        <authorList>
            <person name="Ren C."/>
            <person name="Gu Y."/>
            <person name="Xu Y."/>
        </authorList>
    </citation>
    <scope>NUCLEOTIDE SEQUENCE [LARGE SCALE GENOMIC DNA]</scope>
    <source>
        <strain evidence="9 10">LBM18003</strain>
    </source>
</reference>
<dbReference type="PANTHER" id="PTHR45754:SF3">
    <property type="entry name" value="METHYLENETETRAHYDROFOLATE REDUCTASE (NADPH)"/>
    <property type="match status" value="1"/>
</dbReference>
<dbReference type="RefSeq" id="WP_212506169.1">
    <property type="nucleotide sequence ID" value="NZ_CP060696.1"/>
</dbReference>
<evidence type="ECO:0000313" key="9">
    <source>
        <dbReference type="EMBL" id="QNO17101.1"/>
    </source>
</evidence>
<dbReference type="GO" id="GO:0106312">
    <property type="term" value="F:methylenetetrahydrofolate reductase (NADH) activity"/>
    <property type="evidence" value="ECO:0007669"/>
    <property type="project" value="UniProtKB-EC"/>
</dbReference>
<dbReference type="GO" id="GO:0009086">
    <property type="term" value="P:methionine biosynthetic process"/>
    <property type="evidence" value="ECO:0007669"/>
    <property type="project" value="TreeGrafter"/>
</dbReference>
<evidence type="ECO:0000256" key="4">
    <source>
        <dbReference type="ARBA" id="ARBA00022630"/>
    </source>
</evidence>
<comment type="cofactor">
    <cofactor evidence="1 8">
        <name>FAD</name>
        <dbReference type="ChEBI" id="CHEBI:57692"/>
    </cofactor>
</comment>
<dbReference type="Gene3D" id="3.20.20.220">
    <property type="match status" value="1"/>
</dbReference>
<evidence type="ECO:0000256" key="1">
    <source>
        <dbReference type="ARBA" id="ARBA00001974"/>
    </source>
</evidence>
<evidence type="ECO:0000256" key="8">
    <source>
        <dbReference type="RuleBase" id="RU003862"/>
    </source>
</evidence>